<feature type="compositionally biased region" description="Polar residues" evidence="1">
    <location>
        <begin position="90"/>
        <end position="108"/>
    </location>
</feature>
<feature type="region of interest" description="Disordered" evidence="1">
    <location>
        <begin position="1"/>
        <end position="179"/>
    </location>
</feature>
<dbReference type="EMBL" id="HBKQ01056243">
    <property type="protein sequence ID" value="CAE2282661.1"/>
    <property type="molecule type" value="Transcribed_RNA"/>
</dbReference>
<feature type="region of interest" description="Disordered" evidence="1">
    <location>
        <begin position="228"/>
        <end position="351"/>
    </location>
</feature>
<accession>A0A7S4K3A4</accession>
<name>A0A7S4K3A4_9STRA</name>
<feature type="compositionally biased region" description="Polar residues" evidence="1">
    <location>
        <begin position="868"/>
        <end position="877"/>
    </location>
</feature>
<feature type="compositionally biased region" description="Basic and acidic residues" evidence="1">
    <location>
        <begin position="849"/>
        <end position="867"/>
    </location>
</feature>
<evidence type="ECO:0000313" key="2">
    <source>
        <dbReference type="EMBL" id="CAE2282661.1"/>
    </source>
</evidence>
<sequence length="1409" mass="152607">MAPPIPRRFGAVSPNGRIAEAERKRKPGTSPSSSEDAGATVAVAQLRGVPRTLPRADGGGSLFPVTYNFAGGFRPNASAPENSERRHRSAVSQSRNQFGRGVDSNSAKSHWLKEIEERTSRSSSTSKKLSAKPGLSQNETERMVPRKKRSKVGGGTGVAVSGNAAKSTSVHVIQSSDGEEDVIGNAKKYQRASMSGNQFDKLLKAAQSTSVSRGSSEQRLKQHIGSLTAAPLSPNNGKATTLAAQSPHQVAKSPPPASTLRSTSVPTKHCSSQQQDGRHHQRGNFGGRDSNRHQLDQDRGSSWRAHRNDQNMSSNKEKRKSLHSLRDGDEDPQLSAAETNTQSPTSASIQLGMDTSERICLPLSTPRRHSSSLNAVWRGKACDRPCSASPPLRKRALSTRSVSCPMRDRTGGLRVNAEGNGSRSGVNLLHKDGSEVLLPPPPLFLDEYGVSGGDGGASRGEHRRLGRKRRSDRNSTLSIHHDEADHPTARGLALGKSCGQSRPGLSLQRSISAGMMRGSSQSDTKKCELSQFALKTVHPTRVSQNPKPKLRKNPVKRVQPALRPLGQRRSIRGLEKKVIMETSCASLPVSEAALRSAGSSVHGRSWNRDIKLYGQSAQHDATTRCAELSVPYSGGESEGVEGDCDSENAVSNEVGFEKENRPDRSSLSDVGTRVPCHLGEYSHCDDLANDESCQNEHSQTPTPSSSIESSSAESQETIKSKPNVCHEEDMIGESFDVRKATKNTVGKEVAVAHESMIDLPDGQQKKARARNNNCTATLHEAVNAASSEILLDDKAPIKEKEKSLSLAEFLEGESGESSEDEDDIEEVENSALSLLCSTQTSSCIASQPDRPHNETRREADQKGDPKSKSVSSNDKQGVRLSTASAVLGSVVGADGIVLVAGSDTRKRLRQPWPARIVSAYESDGHRTIAKTNSSPIPPNHVCIVYYYPCWESPSPCSDAIEDNWYQLDSVEPARIYDFDPKYFSVQDIPIGIVDRYRKGLTIAAGLKLWALGVNMRKPKKRQRCKAAGMNKIHHKVGEYGNVLLIPQHLWIQGSASFDPDRVVAMIERPLSGLECDPKRTASFREKIFTSSVFTQGNASYENVSTREESTSIIACQTSKSSDNCMQSLTVSSHFCAREGENVLAPENKKPKVTSTHELFLHVNEGQGTGQLTNGGAAASMCEQKQTKIEDGEAKKELGTDASDTMTSVALEQIHAVGSSYAQKTQSARLRAIFEQLADVRPTCPIDESKLNEPLTLLCAEALQQEKCITELESRLPGCQPGAESREMGADKNLDHEMGSVMNLDGRPSLVLMQICAMGFTFAQKAQTKGLAEIFRRIAYVDPCSSCFDETNLNDPITRLCISAHKQERQIASLSGKLAQLQSAARSSSIVADAGTGTCADSEHDVIIID</sequence>
<feature type="compositionally biased region" description="Basic and acidic residues" evidence="1">
    <location>
        <begin position="655"/>
        <end position="666"/>
    </location>
</feature>
<proteinExistence type="predicted"/>
<feature type="compositionally biased region" description="Polar residues" evidence="1">
    <location>
        <begin position="259"/>
        <end position="275"/>
    </location>
</feature>
<feature type="region of interest" description="Disordered" evidence="1">
    <location>
        <begin position="806"/>
        <end position="827"/>
    </location>
</feature>
<feature type="compositionally biased region" description="Polar residues" evidence="1">
    <location>
        <begin position="233"/>
        <end position="248"/>
    </location>
</feature>
<feature type="compositionally biased region" description="Basic and acidic residues" evidence="1">
    <location>
        <begin position="289"/>
        <end position="309"/>
    </location>
</feature>
<feature type="region of interest" description="Disordered" evidence="1">
    <location>
        <begin position="449"/>
        <end position="505"/>
    </location>
</feature>
<evidence type="ECO:0000256" key="1">
    <source>
        <dbReference type="SAM" id="MobiDB-lite"/>
    </source>
</evidence>
<gene>
    <name evidence="2" type="ORF">OAUR00152_LOCUS38533</name>
</gene>
<feature type="compositionally biased region" description="Low complexity" evidence="1">
    <location>
        <begin position="698"/>
        <end position="715"/>
    </location>
</feature>
<feature type="compositionally biased region" description="Polar residues" evidence="1">
    <location>
        <begin position="164"/>
        <end position="176"/>
    </location>
</feature>
<feature type="compositionally biased region" description="Basic and acidic residues" evidence="1">
    <location>
        <begin position="111"/>
        <end position="120"/>
    </location>
</feature>
<protein>
    <recommendedName>
        <fullName evidence="3">PWWP domain-containing protein</fullName>
    </recommendedName>
</protein>
<feature type="region of interest" description="Disordered" evidence="1">
    <location>
        <begin position="652"/>
        <end position="671"/>
    </location>
</feature>
<feature type="compositionally biased region" description="Basic and acidic residues" evidence="1">
    <location>
        <begin position="479"/>
        <end position="488"/>
    </location>
</feature>
<reference evidence="2" key="1">
    <citation type="submission" date="2021-01" db="EMBL/GenBank/DDBJ databases">
        <authorList>
            <person name="Corre E."/>
            <person name="Pelletier E."/>
            <person name="Niang G."/>
            <person name="Scheremetjew M."/>
            <person name="Finn R."/>
            <person name="Kale V."/>
            <person name="Holt S."/>
            <person name="Cochrane G."/>
            <person name="Meng A."/>
            <person name="Brown T."/>
            <person name="Cohen L."/>
        </authorList>
    </citation>
    <scope>NUCLEOTIDE SEQUENCE</scope>
    <source>
        <strain evidence="2">Isolate 1302-5</strain>
    </source>
</reference>
<feature type="region of interest" description="Disordered" evidence="1">
    <location>
        <begin position="689"/>
        <end position="723"/>
    </location>
</feature>
<feature type="region of interest" description="Disordered" evidence="1">
    <location>
        <begin position="397"/>
        <end position="419"/>
    </location>
</feature>
<evidence type="ECO:0008006" key="3">
    <source>
        <dbReference type="Google" id="ProtNLM"/>
    </source>
</evidence>
<feature type="compositionally biased region" description="Basic residues" evidence="1">
    <location>
        <begin position="461"/>
        <end position="471"/>
    </location>
</feature>
<organism evidence="2">
    <name type="scientific">Odontella aurita</name>
    <dbReference type="NCBI Taxonomy" id="265563"/>
    <lineage>
        <taxon>Eukaryota</taxon>
        <taxon>Sar</taxon>
        <taxon>Stramenopiles</taxon>
        <taxon>Ochrophyta</taxon>
        <taxon>Bacillariophyta</taxon>
        <taxon>Mediophyceae</taxon>
        <taxon>Biddulphiophycidae</taxon>
        <taxon>Eupodiscales</taxon>
        <taxon>Odontellaceae</taxon>
        <taxon>Odontella</taxon>
    </lineage>
</organism>
<feature type="compositionally biased region" description="Acidic residues" evidence="1">
    <location>
        <begin position="810"/>
        <end position="827"/>
    </location>
</feature>
<feature type="region of interest" description="Disordered" evidence="1">
    <location>
        <begin position="842"/>
        <end position="877"/>
    </location>
</feature>
<feature type="compositionally biased region" description="Polar residues" evidence="1">
    <location>
        <begin position="336"/>
        <end position="349"/>
    </location>
</feature>